<protein>
    <submittedName>
        <fullName evidence="1">Uncharacterized protein</fullName>
    </submittedName>
</protein>
<evidence type="ECO:0000313" key="2">
    <source>
        <dbReference type="Proteomes" id="UP000663879"/>
    </source>
</evidence>
<comment type="caution">
    <text evidence="1">The sequence shown here is derived from an EMBL/GenBank/DDBJ whole genome shotgun (WGS) entry which is preliminary data.</text>
</comment>
<keyword evidence="2" id="KW-1185">Reference proteome</keyword>
<dbReference type="Proteomes" id="UP000663879">
    <property type="component" value="Unassembled WGS sequence"/>
</dbReference>
<dbReference type="EMBL" id="CAJNOC010005708">
    <property type="protein sequence ID" value="CAF1059738.1"/>
    <property type="molecule type" value="Genomic_DNA"/>
</dbReference>
<evidence type="ECO:0000313" key="1">
    <source>
        <dbReference type="EMBL" id="CAF1059738.1"/>
    </source>
</evidence>
<dbReference type="AlphaFoldDB" id="A0A814L1H5"/>
<organism evidence="1 2">
    <name type="scientific">Brachionus calyciflorus</name>
    <dbReference type="NCBI Taxonomy" id="104777"/>
    <lineage>
        <taxon>Eukaryota</taxon>
        <taxon>Metazoa</taxon>
        <taxon>Spiralia</taxon>
        <taxon>Gnathifera</taxon>
        <taxon>Rotifera</taxon>
        <taxon>Eurotatoria</taxon>
        <taxon>Monogononta</taxon>
        <taxon>Pseudotrocha</taxon>
        <taxon>Ploima</taxon>
        <taxon>Brachionidae</taxon>
        <taxon>Brachionus</taxon>
    </lineage>
</organism>
<accession>A0A814L1H5</accession>
<sequence length="281" mass="32430">MADDTKSSFRSQDNNSHKNYVLTGETKRTDAVGNIYIHKNDPKVINKGIHITDVRQSQGGFLPMLADVDYYQRKSENSNKTYNAKTDHGARPMHKTTFNLGYQPEHNTFITKNRIDYQGFKLRPEYIPTTGKTQFGHHFDIGLNDHIDLNTHYGSQFYSKNNNKDYKESFDIMPKYSVGKQMNQLIRDNKIKEYNNRKSTITEALIIDKHEPNYWTQYKRTHDYLGHLRGAGVQKKYPEKETYNILTGEPNTKPLCSQNKRISGDLVLGIVRENGSSSILG</sequence>
<gene>
    <name evidence="1" type="ORF">OXX778_LOCUS19225</name>
</gene>
<dbReference type="OrthoDB" id="10001404at2759"/>
<reference evidence="1" key="1">
    <citation type="submission" date="2021-02" db="EMBL/GenBank/DDBJ databases">
        <authorList>
            <person name="Nowell W R."/>
        </authorList>
    </citation>
    <scope>NUCLEOTIDE SEQUENCE</scope>
    <source>
        <strain evidence="1">Ploen Becks lab</strain>
    </source>
</reference>
<name>A0A814L1H5_9BILA</name>
<proteinExistence type="predicted"/>